<evidence type="ECO:0000256" key="5">
    <source>
        <dbReference type="ARBA" id="ARBA00022725"/>
    </source>
</evidence>
<keyword evidence="2" id="KW-1003">Cell membrane</keyword>
<sequence length="476" mass="54022">MTGGLRKRNGVSQWTPQRQTHESILRKLHLDPTTGVARADDSDDGRWSRDRNRQEANQASDLIDDENDHTVMDVKLFKTIGLYHLLQPTGKIYRTRVKVIVKVMIALHLTQIFGLYYAINDLKRFANMTVLSISGLSCLFKGYVLVTNGSKLRSMLEVAGYEFMESSHRDPSKLHQCKGRLCVLLRMFTVCSYSTLVIWIVGPFFVGGYELITNLDGNVSEYRTTINNQWVPVSESMYNLTPVWAFFYAIEALMLIVNVFCWTNFDCFLVTMCFVLNAQFHILSAGYESIGHRGHRSQSSSPRSTDNSIMGSDAKKDSYDELIRFLKDSQKLMQTYKAEPKEGCVALDEANDLEVPPNSNIDVVFERNGGKLDDFMITVRPVVLVQIANGSCSVIILLFLTSLKDTLNFGLYCSNWTEMDKQFKKTLLVAMNLNSAHKRQMKTSPESVINLEMFSKVMNLSYSIVSVLLNSSQEKN</sequence>
<comment type="similarity">
    <text evidence="10">Belongs to the insect chemoreceptor superfamily. Heteromeric odorant receptor channel (TC 1.A.69) family.</text>
</comment>
<dbReference type="GO" id="GO:0005886">
    <property type="term" value="C:plasma membrane"/>
    <property type="evidence" value="ECO:0007669"/>
    <property type="project" value="UniProtKB-SubCell"/>
</dbReference>
<feature type="transmembrane region" description="Helical" evidence="10">
    <location>
        <begin position="125"/>
        <end position="146"/>
    </location>
</feature>
<evidence type="ECO:0000256" key="6">
    <source>
        <dbReference type="ARBA" id="ARBA00022989"/>
    </source>
</evidence>
<keyword evidence="5 10" id="KW-0552">Olfaction</keyword>
<dbReference type="Pfam" id="PF02949">
    <property type="entry name" value="7tm_6"/>
    <property type="match status" value="1"/>
</dbReference>
<gene>
    <name evidence="12" type="ORF">CINCED_3A022768</name>
</gene>
<dbReference type="PANTHER" id="PTHR21137:SF35">
    <property type="entry name" value="ODORANT RECEPTOR 19A-RELATED"/>
    <property type="match status" value="1"/>
</dbReference>
<dbReference type="Proteomes" id="UP000325440">
    <property type="component" value="Unassembled WGS sequence"/>
</dbReference>
<accession>A0A5E4M373</accession>
<evidence type="ECO:0000256" key="2">
    <source>
        <dbReference type="ARBA" id="ARBA00022475"/>
    </source>
</evidence>
<dbReference type="EMBL" id="CABPRJ010000010">
    <property type="protein sequence ID" value="VVC25230.1"/>
    <property type="molecule type" value="Genomic_DNA"/>
</dbReference>
<feature type="region of interest" description="Disordered" evidence="11">
    <location>
        <begin position="293"/>
        <end position="313"/>
    </location>
</feature>
<evidence type="ECO:0000256" key="11">
    <source>
        <dbReference type="SAM" id="MobiDB-lite"/>
    </source>
</evidence>
<keyword evidence="6 10" id="KW-1133">Transmembrane helix</keyword>
<evidence type="ECO:0000256" key="9">
    <source>
        <dbReference type="ARBA" id="ARBA00023224"/>
    </source>
</evidence>
<feature type="transmembrane region" description="Helical" evidence="10">
    <location>
        <begin position="243"/>
        <end position="261"/>
    </location>
</feature>
<feature type="transmembrane region" description="Helical" evidence="10">
    <location>
        <begin position="183"/>
        <end position="206"/>
    </location>
</feature>
<evidence type="ECO:0000256" key="1">
    <source>
        <dbReference type="ARBA" id="ARBA00004651"/>
    </source>
</evidence>
<evidence type="ECO:0000256" key="7">
    <source>
        <dbReference type="ARBA" id="ARBA00023136"/>
    </source>
</evidence>
<dbReference type="OrthoDB" id="6617147at2759"/>
<protein>
    <recommendedName>
        <fullName evidence="10">Odorant receptor</fullName>
    </recommendedName>
</protein>
<proteinExistence type="inferred from homology"/>
<organism evidence="12 13">
    <name type="scientific">Cinara cedri</name>
    <dbReference type="NCBI Taxonomy" id="506608"/>
    <lineage>
        <taxon>Eukaryota</taxon>
        <taxon>Metazoa</taxon>
        <taxon>Ecdysozoa</taxon>
        <taxon>Arthropoda</taxon>
        <taxon>Hexapoda</taxon>
        <taxon>Insecta</taxon>
        <taxon>Pterygota</taxon>
        <taxon>Neoptera</taxon>
        <taxon>Paraneoptera</taxon>
        <taxon>Hemiptera</taxon>
        <taxon>Sternorrhyncha</taxon>
        <taxon>Aphidomorpha</taxon>
        <taxon>Aphidoidea</taxon>
        <taxon>Aphididae</taxon>
        <taxon>Lachninae</taxon>
        <taxon>Cinara</taxon>
    </lineage>
</organism>
<evidence type="ECO:0000313" key="12">
    <source>
        <dbReference type="EMBL" id="VVC25230.1"/>
    </source>
</evidence>
<dbReference type="AlphaFoldDB" id="A0A5E4M373"/>
<feature type="compositionally biased region" description="Polar residues" evidence="11">
    <location>
        <begin position="297"/>
        <end position="310"/>
    </location>
</feature>
<dbReference type="PANTHER" id="PTHR21137">
    <property type="entry name" value="ODORANT RECEPTOR"/>
    <property type="match status" value="1"/>
</dbReference>
<feature type="transmembrane region" description="Helical" evidence="10">
    <location>
        <begin position="99"/>
        <end position="119"/>
    </location>
</feature>
<keyword evidence="3 10" id="KW-0716">Sensory transduction</keyword>
<evidence type="ECO:0000256" key="8">
    <source>
        <dbReference type="ARBA" id="ARBA00023170"/>
    </source>
</evidence>
<comment type="caution">
    <text evidence="10">Lacks conserved residue(s) required for the propagation of feature annotation.</text>
</comment>
<keyword evidence="8 10" id="KW-0675">Receptor</keyword>
<evidence type="ECO:0000256" key="3">
    <source>
        <dbReference type="ARBA" id="ARBA00022606"/>
    </source>
</evidence>
<evidence type="ECO:0000256" key="10">
    <source>
        <dbReference type="RuleBase" id="RU351113"/>
    </source>
</evidence>
<feature type="transmembrane region" description="Helical" evidence="10">
    <location>
        <begin position="382"/>
        <end position="400"/>
    </location>
</feature>
<keyword evidence="7 10" id="KW-0472">Membrane</keyword>
<reference evidence="12 13" key="1">
    <citation type="submission" date="2019-08" db="EMBL/GenBank/DDBJ databases">
        <authorList>
            <person name="Alioto T."/>
            <person name="Alioto T."/>
            <person name="Gomez Garrido J."/>
        </authorList>
    </citation>
    <scope>NUCLEOTIDE SEQUENCE [LARGE SCALE GENOMIC DNA]</scope>
</reference>
<dbReference type="GO" id="GO:0007165">
    <property type="term" value="P:signal transduction"/>
    <property type="evidence" value="ECO:0007669"/>
    <property type="project" value="UniProtKB-KW"/>
</dbReference>
<dbReference type="GO" id="GO:0005549">
    <property type="term" value="F:odorant binding"/>
    <property type="evidence" value="ECO:0007669"/>
    <property type="project" value="InterPro"/>
</dbReference>
<keyword evidence="13" id="KW-1185">Reference proteome</keyword>
<evidence type="ECO:0000313" key="13">
    <source>
        <dbReference type="Proteomes" id="UP000325440"/>
    </source>
</evidence>
<dbReference type="GO" id="GO:0004984">
    <property type="term" value="F:olfactory receptor activity"/>
    <property type="evidence" value="ECO:0007669"/>
    <property type="project" value="InterPro"/>
</dbReference>
<feature type="region of interest" description="Disordered" evidence="11">
    <location>
        <begin position="34"/>
        <end position="57"/>
    </location>
</feature>
<feature type="compositionally biased region" description="Basic and acidic residues" evidence="11">
    <location>
        <begin position="38"/>
        <end position="54"/>
    </location>
</feature>
<evidence type="ECO:0000256" key="4">
    <source>
        <dbReference type="ARBA" id="ARBA00022692"/>
    </source>
</evidence>
<dbReference type="InterPro" id="IPR004117">
    <property type="entry name" value="7tm6_olfct_rcpt"/>
</dbReference>
<name>A0A5E4M373_9HEMI</name>
<keyword evidence="9 10" id="KW-0807">Transducer</keyword>
<keyword evidence="4 10" id="KW-0812">Transmembrane</keyword>
<comment type="subcellular location">
    <subcellularLocation>
        <location evidence="1 10">Cell membrane</location>
        <topology evidence="1 10">Multi-pass membrane protein</topology>
    </subcellularLocation>
</comment>